<keyword evidence="3" id="KW-1185">Reference proteome</keyword>
<dbReference type="AlphaFoldDB" id="A0A445C9M9"/>
<evidence type="ECO:0000313" key="3">
    <source>
        <dbReference type="Proteomes" id="UP000289738"/>
    </source>
</evidence>
<evidence type="ECO:0000313" key="2">
    <source>
        <dbReference type="EMBL" id="RYR47645.1"/>
    </source>
</evidence>
<gene>
    <name evidence="2" type="ORF">Ahy_A07g033588</name>
</gene>
<dbReference type="Proteomes" id="UP000289738">
    <property type="component" value="Chromosome A07"/>
</dbReference>
<name>A0A445C9M9_ARAHY</name>
<feature type="region of interest" description="Disordered" evidence="1">
    <location>
        <begin position="95"/>
        <end position="149"/>
    </location>
</feature>
<accession>A0A445C9M9</accession>
<reference evidence="2 3" key="1">
    <citation type="submission" date="2019-01" db="EMBL/GenBank/DDBJ databases">
        <title>Sequencing of cultivated peanut Arachis hypogaea provides insights into genome evolution and oil improvement.</title>
        <authorList>
            <person name="Chen X."/>
        </authorList>
    </citation>
    <scope>NUCLEOTIDE SEQUENCE [LARGE SCALE GENOMIC DNA]</scope>
    <source>
        <strain evidence="3">cv. Fuhuasheng</strain>
        <tissue evidence="2">Leaves</tissue>
    </source>
</reference>
<evidence type="ECO:0000256" key="1">
    <source>
        <dbReference type="SAM" id="MobiDB-lite"/>
    </source>
</evidence>
<comment type="caution">
    <text evidence="2">The sequence shown here is derived from an EMBL/GenBank/DDBJ whole genome shotgun (WGS) entry which is preliminary data.</text>
</comment>
<protein>
    <submittedName>
        <fullName evidence="2">Uncharacterized protein</fullName>
    </submittedName>
</protein>
<dbReference type="EMBL" id="SDMP01000007">
    <property type="protein sequence ID" value="RYR47645.1"/>
    <property type="molecule type" value="Genomic_DNA"/>
</dbReference>
<organism evidence="2 3">
    <name type="scientific">Arachis hypogaea</name>
    <name type="common">Peanut</name>
    <dbReference type="NCBI Taxonomy" id="3818"/>
    <lineage>
        <taxon>Eukaryota</taxon>
        <taxon>Viridiplantae</taxon>
        <taxon>Streptophyta</taxon>
        <taxon>Embryophyta</taxon>
        <taxon>Tracheophyta</taxon>
        <taxon>Spermatophyta</taxon>
        <taxon>Magnoliopsida</taxon>
        <taxon>eudicotyledons</taxon>
        <taxon>Gunneridae</taxon>
        <taxon>Pentapetalae</taxon>
        <taxon>rosids</taxon>
        <taxon>fabids</taxon>
        <taxon>Fabales</taxon>
        <taxon>Fabaceae</taxon>
        <taxon>Papilionoideae</taxon>
        <taxon>50 kb inversion clade</taxon>
        <taxon>dalbergioids sensu lato</taxon>
        <taxon>Dalbergieae</taxon>
        <taxon>Pterocarpus clade</taxon>
        <taxon>Arachis</taxon>
    </lineage>
</organism>
<sequence>MAEDSKTTLGRVQNYTLEEPKFAPKFAANLEANVGEIYAPRGSQVCIQVCLKLGGKCWHITCTQGKPSLRPSLPQTWRQTLALNVILEGQRLSSSLTPNLNSNEQPIKAIFNPSPSRPRPTFKAPRPLEESSEEKKGHSGGSGGGGAEVRVNRDAEHRRWCFNKFNSKTLLHVDSLSCSKTNFH</sequence>
<proteinExistence type="predicted"/>
<feature type="compositionally biased region" description="Basic and acidic residues" evidence="1">
    <location>
        <begin position="126"/>
        <end position="137"/>
    </location>
</feature>